<feature type="non-terminal residue" evidence="1">
    <location>
        <position position="216"/>
    </location>
</feature>
<dbReference type="Proteomes" id="UP000230778">
    <property type="component" value="Unassembled WGS sequence"/>
</dbReference>
<dbReference type="EMBL" id="PCUC01000020">
    <property type="protein sequence ID" value="PIQ07426.1"/>
    <property type="molecule type" value="Genomic_DNA"/>
</dbReference>
<comment type="caution">
    <text evidence="1">The sequence shown here is derived from an EMBL/GenBank/DDBJ whole genome shotgun (WGS) entry which is preliminary data.</text>
</comment>
<reference evidence="1 2" key="1">
    <citation type="submission" date="2017-09" db="EMBL/GenBank/DDBJ databases">
        <title>Depth-based differentiation of microbial function through sediment-hosted aquifers and enrichment of novel symbionts in the deep terrestrial subsurface.</title>
        <authorList>
            <person name="Probst A.J."/>
            <person name="Ladd B."/>
            <person name="Jarett J.K."/>
            <person name="Geller-Mcgrath D.E."/>
            <person name="Sieber C.M."/>
            <person name="Emerson J.B."/>
            <person name="Anantharaman K."/>
            <person name="Thomas B.C."/>
            <person name="Malmstrom R."/>
            <person name="Stieglmeier M."/>
            <person name="Klingl A."/>
            <person name="Woyke T."/>
            <person name="Ryan C.M."/>
            <person name="Banfield J.F."/>
        </authorList>
    </citation>
    <scope>NUCLEOTIDE SEQUENCE [LARGE SCALE GENOMIC DNA]</scope>
    <source>
        <strain evidence="1">CG18_big_fil_WC_8_21_14_2_50_37_10</strain>
    </source>
</reference>
<name>A0A2H0FL51_9BACT</name>
<gene>
    <name evidence="1" type="ORF">COW72_00380</name>
</gene>
<accession>A0A2H0FL51</accession>
<sequence>MSYSGKLELKLQARNLRKRGLSIGRIEELLKVSRSSVSLWVRDIKLTKKQLEKLYLNKNTGRLKGSIIAAMNKIKTREELTEKLMKEGKKEIGRLFKRDKFIAGVAMYFAEGAKGDKNVSFSNTDPKAIKFMADWLRYFCNVPDKKIRASLYIHDNLNERRSRQFWSKLIRIPLDQFGKSYIVKNNPHRLRKIKHIYGVLKITVSNANLHRKIMGW</sequence>
<dbReference type="AlphaFoldDB" id="A0A2H0FL51"/>
<proteinExistence type="predicted"/>
<evidence type="ECO:0000313" key="1">
    <source>
        <dbReference type="EMBL" id="PIQ07426.1"/>
    </source>
</evidence>
<evidence type="ECO:0000313" key="2">
    <source>
        <dbReference type="Proteomes" id="UP000230778"/>
    </source>
</evidence>
<organism evidence="1 2">
    <name type="scientific">Candidatus Nealsonbacteria bacterium CG18_big_fil_WC_8_21_14_2_50_37_10</name>
    <dbReference type="NCBI Taxonomy" id="1974717"/>
    <lineage>
        <taxon>Bacteria</taxon>
        <taxon>Candidatus Nealsoniibacteriota</taxon>
    </lineage>
</organism>
<protein>
    <submittedName>
        <fullName evidence="1">Uncharacterized protein</fullName>
    </submittedName>
</protein>